<evidence type="ECO:0000256" key="7">
    <source>
        <dbReference type="ARBA" id="ARBA00023136"/>
    </source>
</evidence>
<keyword evidence="7 10" id="KW-0472">Membrane</keyword>
<proteinExistence type="inferred from homology"/>
<evidence type="ECO:0000256" key="11">
    <source>
        <dbReference type="RuleBase" id="RU003357"/>
    </source>
</evidence>
<dbReference type="AlphaFoldDB" id="A0AAN1XAD2"/>
<evidence type="ECO:0000256" key="8">
    <source>
        <dbReference type="ARBA" id="ARBA00023170"/>
    </source>
</evidence>
<dbReference type="PROSITE" id="PS52016">
    <property type="entry name" value="TONB_DEPENDENT_REC_3"/>
    <property type="match status" value="1"/>
</dbReference>
<evidence type="ECO:0000313" key="16">
    <source>
        <dbReference type="Proteomes" id="UP001320326"/>
    </source>
</evidence>
<evidence type="ECO:0000313" key="15">
    <source>
        <dbReference type="EMBL" id="BCK87509.1"/>
    </source>
</evidence>
<dbReference type="InterPro" id="IPR039426">
    <property type="entry name" value="TonB-dep_rcpt-like"/>
</dbReference>
<dbReference type="Gene3D" id="2.170.130.10">
    <property type="entry name" value="TonB-dependent receptor, plug domain"/>
    <property type="match status" value="1"/>
</dbReference>
<dbReference type="GO" id="GO:0015344">
    <property type="term" value="F:siderophore uptake transmembrane transporter activity"/>
    <property type="evidence" value="ECO:0007669"/>
    <property type="project" value="TreeGrafter"/>
</dbReference>
<dbReference type="PANTHER" id="PTHR30069:SF27">
    <property type="entry name" value="BLL4766 PROTEIN"/>
    <property type="match status" value="1"/>
</dbReference>
<protein>
    <submittedName>
        <fullName evidence="15">Vitamin B12 transporter BtuB</fullName>
    </submittedName>
</protein>
<gene>
    <name evidence="15" type="ORF">MIZ01_1291</name>
</gene>
<keyword evidence="3 10" id="KW-0813">Transport</keyword>
<organism evidence="15 16">
    <name type="scientific">Sideroxyarcus emersonii</name>
    <dbReference type="NCBI Taxonomy" id="2764705"/>
    <lineage>
        <taxon>Bacteria</taxon>
        <taxon>Pseudomonadati</taxon>
        <taxon>Pseudomonadota</taxon>
        <taxon>Betaproteobacteria</taxon>
        <taxon>Nitrosomonadales</taxon>
        <taxon>Gallionellaceae</taxon>
        <taxon>Sideroxyarcus</taxon>
    </lineage>
</organism>
<dbReference type="RefSeq" id="WP_237248621.1">
    <property type="nucleotide sequence ID" value="NZ_AP023423.1"/>
</dbReference>
<dbReference type="KEGG" id="seme:MIZ01_1291"/>
<evidence type="ECO:0000259" key="14">
    <source>
        <dbReference type="Pfam" id="PF07715"/>
    </source>
</evidence>
<dbReference type="Gene3D" id="2.40.170.20">
    <property type="entry name" value="TonB-dependent receptor, beta-barrel domain"/>
    <property type="match status" value="1"/>
</dbReference>
<keyword evidence="12" id="KW-0732">Signal</keyword>
<evidence type="ECO:0000256" key="5">
    <source>
        <dbReference type="ARBA" id="ARBA00022692"/>
    </source>
</evidence>
<feature type="chain" id="PRO_5042931445" evidence="12">
    <location>
        <begin position="29"/>
        <end position="695"/>
    </location>
</feature>
<keyword evidence="16" id="KW-1185">Reference proteome</keyword>
<feature type="domain" description="TonB-dependent receptor-like beta-barrel" evidence="13">
    <location>
        <begin position="226"/>
        <end position="643"/>
    </location>
</feature>
<comment type="subcellular location">
    <subcellularLocation>
        <location evidence="1 10">Cell outer membrane</location>
        <topology evidence="1 10">Multi-pass membrane protein</topology>
    </subcellularLocation>
</comment>
<reference evidence="15 16" key="1">
    <citation type="journal article" date="2022" name="Int. J. Syst. Evol. Microbiol.">
        <title>&lt;i&gt;Sideroxyarcus emersonii&lt;/i&gt; gen. nov. sp. nov., a neutrophilic, microaerobic iron- and thiosulfate-oxidizing bacterium isolated from iron-rich wetland sediment.</title>
        <authorList>
            <person name="Kato S."/>
            <person name="Itoh T."/>
            <person name="Iino T."/>
            <person name="Ohkuma M."/>
        </authorList>
    </citation>
    <scope>NUCLEOTIDE SEQUENCE [LARGE SCALE GENOMIC DNA]</scope>
    <source>
        <strain evidence="15 16">MIZ01</strain>
    </source>
</reference>
<keyword evidence="9 10" id="KW-0998">Cell outer membrane</keyword>
<dbReference type="GO" id="GO:0044718">
    <property type="term" value="P:siderophore transmembrane transport"/>
    <property type="evidence" value="ECO:0007669"/>
    <property type="project" value="TreeGrafter"/>
</dbReference>
<dbReference type="InterPro" id="IPR000531">
    <property type="entry name" value="Beta-barrel_TonB"/>
</dbReference>
<evidence type="ECO:0000256" key="3">
    <source>
        <dbReference type="ARBA" id="ARBA00022448"/>
    </source>
</evidence>
<dbReference type="SUPFAM" id="SSF56935">
    <property type="entry name" value="Porins"/>
    <property type="match status" value="1"/>
</dbReference>
<dbReference type="InterPro" id="IPR012910">
    <property type="entry name" value="Plug_dom"/>
</dbReference>
<evidence type="ECO:0000256" key="10">
    <source>
        <dbReference type="PROSITE-ProRule" id="PRU01360"/>
    </source>
</evidence>
<evidence type="ECO:0000256" key="4">
    <source>
        <dbReference type="ARBA" id="ARBA00022452"/>
    </source>
</evidence>
<feature type="domain" description="TonB-dependent receptor plug" evidence="14">
    <location>
        <begin position="55"/>
        <end position="164"/>
    </location>
</feature>
<dbReference type="EMBL" id="AP023423">
    <property type="protein sequence ID" value="BCK87509.1"/>
    <property type="molecule type" value="Genomic_DNA"/>
</dbReference>
<comment type="similarity">
    <text evidence="2 10 11">Belongs to the TonB-dependent receptor family.</text>
</comment>
<dbReference type="Pfam" id="PF00593">
    <property type="entry name" value="TonB_dep_Rec_b-barrel"/>
    <property type="match status" value="1"/>
</dbReference>
<evidence type="ECO:0000256" key="9">
    <source>
        <dbReference type="ARBA" id="ARBA00023237"/>
    </source>
</evidence>
<accession>A0AAN1XAD2</accession>
<dbReference type="GO" id="GO:0009279">
    <property type="term" value="C:cell outer membrane"/>
    <property type="evidence" value="ECO:0007669"/>
    <property type="project" value="UniProtKB-SubCell"/>
</dbReference>
<evidence type="ECO:0000256" key="2">
    <source>
        <dbReference type="ARBA" id="ARBA00009810"/>
    </source>
</evidence>
<sequence length="695" mass="77186">MRHGFACYKGCASALLCGYLFFPSIATSADNSASEVAYLQDLPVVLGPSRLSQPLSDAPNATTVIDRQMIKASGFRTIADLFRLVPGMYVGNAGANMPFVSLNGVSDQYSRRMQVLVDGRSVYLPPFGGVDWLDLPLMIDDIERIEVVRGPAAASHGSNSFYGVINIITRDAGSMNGKSISANKGTMGISDVSAHLGKAGQDVDYRLSFGYRADGGDNPQILNDTSVNRLFNLRTNYRPDSENSIDIQLGLNQGVYGMGTLGRPEDAFRDATTMNDFQQLTWLHTWYDRDESKLTYYRINRAYTDPYKCIDLFMCKGFTASPVSQGFAPDMAKIQRQEIELQNTTQIGSSNRTVWGGSVRYDYADQPLLFNTAQALLQSSVFAHDEWRMTDSALMNAGAMYEDDGAGHRSVSPRVALNYHMLPQHTFRASISTATRNPMMAELYMNTAAGAYWSNAYVPPATNLQPEKILSKELGYVGQFGDISVDGRVYYDKVRDIIMLDAYVNGNLLNRTDSFNNLFDATFKGLDISAKYRWQDGNVIVNYSHQQTSCAFGAYPTQYFNPTPISATMTAGQYLAQAYQTDYLNLCSQSVPENSGSLLLDQRLPNSFRFSIGYYLRSQVRVTDVSSGYPPESPMHRVDLRIAKAFGQEEKPGGGEVAVVIQNAFQDNYTGYGNVPQRVNLLFNRRAYFTATYHF</sequence>
<evidence type="ECO:0000256" key="6">
    <source>
        <dbReference type="ARBA" id="ARBA00023077"/>
    </source>
</evidence>
<keyword evidence="5 10" id="KW-0812">Transmembrane</keyword>
<keyword evidence="8" id="KW-0675">Receptor</keyword>
<evidence type="ECO:0000256" key="12">
    <source>
        <dbReference type="SAM" id="SignalP"/>
    </source>
</evidence>
<keyword evidence="6 11" id="KW-0798">TonB box</keyword>
<dbReference type="InterPro" id="IPR036942">
    <property type="entry name" value="Beta-barrel_TonB_sf"/>
</dbReference>
<dbReference type="InterPro" id="IPR037066">
    <property type="entry name" value="Plug_dom_sf"/>
</dbReference>
<keyword evidence="4 10" id="KW-1134">Transmembrane beta strand</keyword>
<name>A0AAN1XAD2_9PROT</name>
<feature type="signal peptide" evidence="12">
    <location>
        <begin position="1"/>
        <end position="28"/>
    </location>
</feature>
<dbReference type="Pfam" id="PF07715">
    <property type="entry name" value="Plug"/>
    <property type="match status" value="1"/>
</dbReference>
<dbReference type="PANTHER" id="PTHR30069">
    <property type="entry name" value="TONB-DEPENDENT OUTER MEMBRANE RECEPTOR"/>
    <property type="match status" value="1"/>
</dbReference>
<evidence type="ECO:0000259" key="13">
    <source>
        <dbReference type="Pfam" id="PF00593"/>
    </source>
</evidence>
<dbReference type="Proteomes" id="UP001320326">
    <property type="component" value="Chromosome"/>
</dbReference>
<evidence type="ECO:0000256" key="1">
    <source>
        <dbReference type="ARBA" id="ARBA00004571"/>
    </source>
</evidence>